<name>A0A364LN36_9GAMM</name>
<dbReference type="PANTHER" id="PTHR47981:SF20">
    <property type="entry name" value="RAS-RELATED PROTEIN RAB-7A"/>
    <property type="match status" value="1"/>
</dbReference>
<evidence type="ECO:0000313" key="4">
    <source>
        <dbReference type="EMBL" id="RAP38469.1"/>
    </source>
</evidence>
<evidence type="ECO:0000313" key="5">
    <source>
        <dbReference type="Proteomes" id="UP000249458"/>
    </source>
</evidence>
<dbReference type="GO" id="GO:0005764">
    <property type="term" value="C:lysosome"/>
    <property type="evidence" value="ECO:0007669"/>
    <property type="project" value="TreeGrafter"/>
</dbReference>
<dbReference type="PANTHER" id="PTHR47981">
    <property type="entry name" value="RAB FAMILY"/>
    <property type="match status" value="1"/>
</dbReference>
<dbReference type="Pfam" id="PF00071">
    <property type="entry name" value="Ras"/>
    <property type="match status" value="1"/>
</dbReference>
<keyword evidence="3" id="KW-0342">GTP-binding</keyword>
<accession>A0A364LN36</accession>
<evidence type="ECO:0008006" key="6">
    <source>
        <dbReference type="Google" id="ProtNLM"/>
    </source>
</evidence>
<dbReference type="GO" id="GO:0005525">
    <property type="term" value="F:GTP binding"/>
    <property type="evidence" value="ECO:0007669"/>
    <property type="project" value="UniProtKB-KW"/>
</dbReference>
<evidence type="ECO:0000256" key="3">
    <source>
        <dbReference type="ARBA" id="ARBA00023134"/>
    </source>
</evidence>
<dbReference type="InterPro" id="IPR001806">
    <property type="entry name" value="Small_GTPase"/>
</dbReference>
<dbReference type="PRINTS" id="PR00449">
    <property type="entry name" value="RASTRNSFRMNG"/>
</dbReference>
<dbReference type="SUPFAM" id="SSF52540">
    <property type="entry name" value="P-loop containing nucleoside triphosphate hydrolases"/>
    <property type="match status" value="1"/>
</dbReference>
<comment type="similarity">
    <text evidence="1">Belongs to the small GTPase superfamily. Rab family.</text>
</comment>
<dbReference type="GO" id="GO:0045335">
    <property type="term" value="C:phagocytic vesicle"/>
    <property type="evidence" value="ECO:0007669"/>
    <property type="project" value="TreeGrafter"/>
</dbReference>
<gene>
    <name evidence="4" type="ORF">B1207_00850</name>
</gene>
<dbReference type="NCBIfam" id="TIGR00231">
    <property type="entry name" value="small_GTP"/>
    <property type="match status" value="1"/>
</dbReference>
<reference evidence="4 5" key="1">
    <citation type="submission" date="2017-02" db="EMBL/GenBank/DDBJ databases">
        <title>Legionella quilivanii strain from human: case report and whole genome sequencing analysis.</title>
        <authorList>
            <person name="Lalancette C."/>
            <person name="Leduc J.-M."/>
            <person name="Levesque S."/>
            <person name="Fournier E."/>
            <person name="Saoud J."/>
            <person name="Faucher S.P."/>
            <person name="Bernard K."/>
            <person name="Martineau C."/>
            <person name="Longtin J."/>
        </authorList>
    </citation>
    <scope>NUCLEOTIDE SEQUENCE [LARGE SCALE GENOMIC DNA]</scope>
    <source>
        <strain evidence="4 5">ID143958</strain>
    </source>
</reference>
<dbReference type="InterPro" id="IPR027417">
    <property type="entry name" value="P-loop_NTPase"/>
</dbReference>
<sequence>MKSSLDGVYIMSLYKIAILGKPNTGKTQLVRRLIGSSFQTQYRRTIGHDFFEYSHGKKRAQLCDTVNDPFNESLGSAYLNGVQTILYCVDISLDEPLDIADYQHKIDEIIREYPKSKIILLGTKCDIQNHDALISFTQWADKARLRHLIISSRSDEGIEQLKTFLNEPIVNHAKRTEYREILEKLIFNISEGINRKTRGENSEKVRLLKGVLDDVIDESKHFDEAAIKNRIKNLCEMKRHFWNFYKPHSVKEYEEMIAEEKRAPQAGG</sequence>
<proteinExistence type="inferred from homology"/>
<comment type="caution">
    <text evidence="4">The sequence shown here is derived from an EMBL/GenBank/DDBJ whole genome shotgun (WGS) entry which is preliminary data.</text>
</comment>
<dbReference type="PROSITE" id="PS51419">
    <property type="entry name" value="RAB"/>
    <property type="match status" value="1"/>
</dbReference>
<dbReference type="GO" id="GO:0003924">
    <property type="term" value="F:GTPase activity"/>
    <property type="evidence" value="ECO:0007669"/>
    <property type="project" value="InterPro"/>
</dbReference>
<dbReference type="Proteomes" id="UP000249458">
    <property type="component" value="Unassembled WGS sequence"/>
</dbReference>
<dbReference type="AlphaFoldDB" id="A0A364LN36"/>
<protein>
    <recommendedName>
        <fullName evidence="6">GTPase Era</fullName>
    </recommendedName>
</protein>
<dbReference type="EMBL" id="MVJN01000001">
    <property type="protein sequence ID" value="RAP38469.1"/>
    <property type="molecule type" value="Genomic_DNA"/>
</dbReference>
<organism evidence="4 5">
    <name type="scientific">Legionella quinlivanii</name>
    <dbReference type="NCBI Taxonomy" id="45073"/>
    <lineage>
        <taxon>Bacteria</taxon>
        <taxon>Pseudomonadati</taxon>
        <taxon>Pseudomonadota</taxon>
        <taxon>Gammaproteobacteria</taxon>
        <taxon>Legionellales</taxon>
        <taxon>Legionellaceae</taxon>
        <taxon>Legionella</taxon>
    </lineage>
</organism>
<keyword evidence="2" id="KW-0547">Nucleotide-binding</keyword>
<dbReference type="GO" id="GO:0090385">
    <property type="term" value="P:phagosome-lysosome fusion"/>
    <property type="evidence" value="ECO:0007669"/>
    <property type="project" value="TreeGrafter"/>
</dbReference>
<dbReference type="InterPro" id="IPR005225">
    <property type="entry name" value="Small_GTP-bd"/>
</dbReference>
<evidence type="ECO:0000256" key="2">
    <source>
        <dbReference type="ARBA" id="ARBA00022741"/>
    </source>
</evidence>
<evidence type="ECO:0000256" key="1">
    <source>
        <dbReference type="ARBA" id="ARBA00006270"/>
    </source>
</evidence>
<dbReference type="SMART" id="SM00175">
    <property type="entry name" value="RAB"/>
    <property type="match status" value="1"/>
</dbReference>
<dbReference type="Gene3D" id="3.40.50.300">
    <property type="entry name" value="P-loop containing nucleotide triphosphate hydrolases"/>
    <property type="match status" value="1"/>
</dbReference>